<evidence type="ECO:0000256" key="10">
    <source>
        <dbReference type="ARBA" id="ARBA00072989"/>
    </source>
</evidence>
<dbReference type="GeneID" id="34520027"/>
<evidence type="ECO:0000256" key="4">
    <source>
        <dbReference type="ARBA" id="ARBA00022763"/>
    </source>
</evidence>
<evidence type="ECO:0000256" key="6">
    <source>
        <dbReference type="ARBA" id="ARBA00022833"/>
    </source>
</evidence>
<dbReference type="Gene3D" id="3.90.530.10">
    <property type="entry name" value="XPA C-terminal domain"/>
    <property type="match status" value="1"/>
</dbReference>
<evidence type="ECO:0000256" key="8">
    <source>
        <dbReference type="ARBA" id="ARBA00023204"/>
    </source>
</evidence>
<evidence type="ECO:0000256" key="7">
    <source>
        <dbReference type="ARBA" id="ARBA00023125"/>
    </source>
</evidence>
<keyword evidence="3" id="KW-0479">Metal-binding</keyword>
<keyword evidence="5" id="KW-0863">Zinc-finger</keyword>
<evidence type="ECO:0000256" key="2">
    <source>
        <dbReference type="ARBA" id="ARBA00005548"/>
    </source>
</evidence>
<dbReference type="GO" id="GO:0006284">
    <property type="term" value="P:base-excision repair"/>
    <property type="evidence" value="ECO:0007669"/>
    <property type="project" value="TreeGrafter"/>
</dbReference>
<dbReference type="Pfam" id="PF05181">
    <property type="entry name" value="XPA_C"/>
    <property type="match status" value="1"/>
</dbReference>
<evidence type="ECO:0000313" key="12">
    <source>
        <dbReference type="EMBL" id="CDK26638.1"/>
    </source>
</evidence>
<evidence type="ECO:0000313" key="13">
    <source>
        <dbReference type="Proteomes" id="UP000019384"/>
    </source>
</evidence>
<dbReference type="GO" id="GO:1901255">
    <property type="term" value="P:nucleotide-excision repair involved in interstrand cross-link repair"/>
    <property type="evidence" value="ECO:0007669"/>
    <property type="project" value="EnsemblFungi"/>
</dbReference>
<dbReference type="InterPro" id="IPR037129">
    <property type="entry name" value="XPA_sf"/>
</dbReference>
<dbReference type="InterPro" id="IPR009061">
    <property type="entry name" value="DNA-bd_dom_put_sf"/>
</dbReference>
<keyword evidence="7" id="KW-0238">DNA-binding</keyword>
<dbReference type="AlphaFoldDB" id="W6MKS4"/>
<keyword evidence="13" id="KW-1185">Reference proteome</keyword>
<comment type="subcellular location">
    <subcellularLocation>
        <location evidence="1">Nucleus</location>
    </subcellularLocation>
</comment>
<gene>
    <name evidence="12" type="ORF">KUCA_T00002611001</name>
</gene>
<dbReference type="OrthoDB" id="5368863at2759"/>
<dbReference type="GO" id="GO:0003684">
    <property type="term" value="F:damaged DNA binding"/>
    <property type="evidence" value="ECO:0007669"/>
    <property type="project" value="EnsemblFungi"/>
</dbReference>
<dbReference type="STRING" id="1382522.W6MKS4"/>
<dbReference type="GO" id="GO:0070914">
    <property type="term" value="P:UV-damage excision repair"/>
    <property type="evidence" value="ECO:0007669"/>
    <property type="project" value="EnsemblFungi"/>
</dbReference>
<evidence type="ECO:0000259" key="11">
    <source>
        <dbReference type="Pfam" id="PF05181"/>
    </source>
</evidence>
<keyword evidence="6" id="KW-0862">Zinc</keyword>
<reference evidence="12" key="1">
    <citation type="submission" date="2013-12" db="EMBL/GenBank/DDBJ databases">
        <authorList>
            <person name="Genoscope - CEA"/>
        </authorList>
    </citation>
    <scope>NUCLEOTIDE SEQUENCE</scope>
    <source>
        <strain evidence="12">CBS 1993</strain>
    </source>
</reference>
<dbReference type="GO" id="GO:0000715">
    <property type="term" value="P:nucleotide-excision repair, DNA damage recognition"/>
    <property type="evidence" value="ECO:0007669"/>
    <property type="project" value="EnsemblFungi"/>
</dbReference>
<dbReference type="NCBIfam" id="TIGR00598">
    <property type="entry name" value="rad14"/>
    <property type="match status" value="1"/>
</dbReference>
<keyword evidence="9" id="KW-0539">Nucleus</keyword>
<dbReference type="InterPro" id="IPR022652">
    <property type="entry name" value="Znf_XPA_CS"/>
</dbReference>
<organism evidence="12 13">
    <name type="scientific">Kuraishia capsulata CBS 1993</name>
    <dbReference type="NCBI Taxonomy" id="1382522"/>
    <lineage>
        <taxon>Eukaryota</taxon>
        <taxon>Fungi</taxon>
        <taxon>Dikarya</taxon>
        <taxon>Ascomycota</taxon>
        <taxon>Saccharomycotina</taxon>
        <taxon>Pichiomycetes</taxon>
        <taxon>Pichiales</taxon>
        <taxon>Pichiaceae</taxon>
        <taxon>Kuraishia</taxon>
    </lineage>
</organism>
<proteinExistence type="inferred from homology"/>
<dbReference type="CDD" id="cd21077">
    <property type="entry name" value="DBD_Rad14"/>
    <property type="match status" value="1"/>
</dbReference>
<protein>
    <recommendedName>
        <fullName evidence="10">DNA repair protein RAD14</fullName>
    </recommendedName>
</protein>
<dbReference type="GO" id="GO:0008270">
    <property type="term" value="F:zinc ion binding"/>
    <property type="evidence" value="ECO:0007669"/>
    <property type="project" value="UniProtKB-KW"/>
</dbReference>
<dbReference type="InterPro" id="IPR000465">
    <property type="entry name" value="XPA/RAD14"/>
</dbReference>
<dbReference type="Pfam" id="PF01286">
    <property type="entry name" value="XPA_N"/>
    <property type="match status" value="1"/>
</dbReference>
<dbReference type="InterPro" id="IPR022656">
    <property type="entry name" value="XPA_C"/>
</dbReference>
<comment type="similarity">
    <text evidence="2">Belongs to the XPA family.</text>
</comment>
<dbReference type="PANTHER" id="PTHR10142">
    <property type="entry name" value="DNA REPAIR PROTEIN COMPLEMENTING XP-A CELLS"/>
    <property type="match status" value="1"/>
</dbReference>
<dbReference type="GO" id="GO:0000110">
    <property type="term" value="C:nucleotide-excision repair factor 1 complex"/>
    <property type="evidence" value="ECO:0007669"/>
    <property type="project" value="EnsemblFungi"/>
</dbReference>
<evidence type="ECO:0000256" key="1">
    <source>
        <dbReference type="ARBA" id="ARBA00004123"/>
    </source>
</evidence>
<name>W6MKS4_9ASCO</name>
<keyword evidence="4" id="KW-0227">DNA damage</keyword>
<dbReference type="RefSeq" id="XP_022458639.1">
    <property type="nucleotide sequence ID" value="XM_022602878.1"/>
</dbReference>
<sequence length="224" mass="26477">MQDSFGGFISEDIVGANGKKTLEEWQLEQAQKVVHEPAPPIDPSSAPKCFECGSVEIDRKVFDVFGTRVCKRCKELKPEKYSLLTKTECREDYFLTDPELKDESLLKRIEKANPYSGTYSRMLLFMRYQVEEFAFKKWGGEEGLDAEWERREKLRIKRRDTKFEKNLREIRRKTRAEQITRRHRERNGGLRHEHEWSQPLESGTEGMIKRRCTDCGMETEEFLL</sequence>
<evidence type="ECO:0000256" key="3">
    <source>
        <dbReference type="ARBA" id="ARBA00022723"/>
    </source>
</evidence>
<keyword evidence="8" id="KW-0234">DNA repair</keyword>
<evidence type="ECO:0000256" key="9">
    <source>
        <dbReference type="ARBA" id="ARBA00023242"/>
    </source>
</evidence>
<dbReference type="PANTHER" id="PTHR10142:SF0">
    <property type="entry name" value="DNA REPAIR PROTEIN COMPLEMENTING XP-A CELLS"/>
    <property type="match status" value="1"/>
</dbReference>
<evidence type="ECO:0000256" key="5">
    <source>
        <dbReference type="ARBA" id="ARBA00022771"/>
    </source>
</evidence>
<dbReference type="Proteomes" id="UP000019384">
    <property type="component" value="Unassembled WGS sequence"/>
</dbReference>
<accession>W6MKS4</accession>
<reference evidence="12" key="2">
    <citation type="submission" date="2014-02" db="EMBL/GenBank/DDBJ databases">
        <title>Complete DNA sequence of /Kuraishia capsulata/ illustrates novel genomic features among budding yeasts (/Saccharomycotina/).</title>
        <authorList>
            <person name="Morales L."/>
            <person name="Noel B."/>
            <person name="Porcel B."/>
            <person name="Marcet-Houben M."/>
            <person name="Hullo M-F."/>
            <person name="Sacerdot C."/>
            <person name="Tekaia F."/>
            <person name="Leh-Louis V."/>
            <person name="Despons L."/>
            <person name="Khanna V."/>
            <person name="Aury J-M."/>
            <person name="Barbe V."/>
            <person name="Couloux A."/>
            <person name="Labadie K."/>
            <person name="Pelletier E."/>
            <person name="Souciet J-L."/>
            <person name="Boekhout T."/>
            <person name="Gabaldon T."/>
            <person name="Wincker P."/>
            <person name="Dujon B."/>
        </authorList>
    </citation>
    <scope>NUCLEOTIDE SEQUENCE</scope>
    <source>
        <strain evidence="12">CBS 1993</strain>
    </source>
</reference>
<dbReference type="HOGENOM" id="CLU_053731_0_1_1"/>
<feature type="domain" description="XPA C-terminal" evidence="11">
    <location>
        <begin position="80"/>
        <end position="130"/>
    </location>
</feature>
<dbReference type="FunFam" id="3.90.530.10:FF:000003">
    <property type="entry name" value="Dna repair rad14 protein"/>
    <property type="match status" value="1"/>
</dbReference>
<dbReference type="EMBL" id="HG793127">
    <property type="protein sequence ID" value="CDK26638.1"/>
    <property type="molecule type" value="Genomic_DNA"/>
</dbReference>
<dbReference type="SUPFAM" id="SSF46955">
    <property type="entry name" value="Putative DNA-binding domain"/>
    <property type="match status" value="1"/>
</dbReference>